<protein>
    <submittedName>
        <fullName evidence="11">Cytochrome P450 71D8-like</fullName>
    </submittedName>
</protein>
<keyword evidence="5 9" id="KW-0560">Oxidoreductase</keyword>
<evidence type="ECO:0000256" key="3">
    <source>
        <dbReference type="ARBA" id="ARBA00022617"/>
    </source>
</evidence>
<gene>
    <name evidence="11" type="ORF">G2W53_042967</name>
</gene>
<sequence length="512" mass="57858">MESQSSSFLVITFFLSFFILWLARKYKQNTRVTHKLPPGPWKLPLIGNLHQLAAASASSPPHHALRKLSQKFGPLMHLQFGEISAVVASCPDTAKQIMKTHDLAFAHRPHLLSAEILAYGSMDIAFAPYGEYWRQMKKICTLELLSAKRVQSFSYIREDENGKLIQSIRSSSGSPLNLSSMLVNLTSTVVSRVVFGKISKEQEEFVSAVKEAIQVSDGFDVADLFPSLKPVHDLMSGIMTKLDKIRRKRDKVLDKIIAENQEKVRTRKQNMQSEAEAGDENLVEVLLRVQQSGNLDIPITINSIKAVIWDMFAAGTDSSATVLEWAMSELMKNPRVREKAQAEVRQAFRGKETIHESDVSELNYLKSIIKETLRLHPPGPLLVPRECKEACKINGYEIPIKTHVMVNAWAIGRDPKHWHEAERFMPERFHDSNIDFRGTNFEYIPFGAGRRMCPGISFGLANVELPLAKLLYHFDWQLPNGMKADDLDMAETFGAVAGRKNNLYLIPIPYEL</sequence>
<evidence type="ECO:0000256" key="4">
    <source>
        <dbReference type="ARBA" id="ARBA00022723"/>
    </source>
</evidence>
<dbReference type="PRINTS" id="PR00463">
    <property type="entry name" value="EP450I"/>
</dbReference>
<keyword evidence="10" id="KW-1133">Transmembrane helix</keyword>
<dbReference type="EMBL" id="JAAIUW010000013">
    <property type="protein sequence ID" value="KAF7803856.1"/>
    <property type="molecule type" value="Genomic_DNA"/>
</dbReference>
<feature type="transmembrane region" description="Helical" evidence="10">
    <location>
        <begin position="6"/>
        <end position="23"/>
    </location>
</feature>
<dbReference type="InterPro" id="IPR036396">
    <property type="entry name" value="Cyt_P450_sf"/>
</dbReference>
<keyword evidence="10" id="KW-0472">Membrane</keyword>
<dbReference type="InterPro" id="IPR052306">
    <property type="entry name" value="CYP450_71D"/>
</dbReference>
<dbReference type="PRINTS" id="PR00385">
    <property type="entry name" value="P450"/>
</dbReference>
<dbReference type="PANTHER" id="PTHR47953">
    <property type="entry name" value="OS08G0105600 PROTEIN"/>
    <property type="match status" value="1"/>
</dbReference>
<keyword evidence="3 8" id="KW-0349">Heme</keyword>
<dbReference type="GO" id="GO:0020037">
    <property type="term" value="F:heme binding"/>
    <property type="evidence" value="ECO:0007669"/>
    <property type="project" value="InterPro"/>
</dbReference>
<keyword evidence="12" id="KW-1185">Reference proteome</keyword>
<comment type="caution">
    <text evidence="11">The sequence shown here is derived from an EMBL/GenBank/DDBJ whole genome shotgun (WGS) entry which is preliminary data.</text>
</comment>
<dbReference type="PANTHER" id="PTHR47953:SF16">
    <property type="entry name" value="CYTOCHROME P450 71D8"/>
    <property type="match status" value="1"/>
</dbReference>
<evidence type="ECO:0000256" key="6">
    <source>
        <dbReference type="ARBA" id="ARBA00023004"/>
    </source>
</evidence>
<accession>A0A834W2Y2</accession>
<dbReference type="SUPFAM" id="SSF48264">
    <property type="entry name" value="Cytochrome P450"/>
    <property type="match status" value="1"/>
</dbReference>
<dbReference type="OrthoDB" id="2789670at2759"/>
<dbReference type="PROSITE" id="PS00086">
    <property type="entry name" value="CYTOCHROME_P450"/>
    <property type="match status" value="1"/>
</dbReference>
<dbReference type="AlphaFoldDB" id="A0A834W2Y2"/>
<dbReference type="InterPro" id="IPR001128">
    <property type="entry name" value="Cyt_P450"/>
</dbReference>
<dbReference type="GO" id="GO:0005506">
    <property type="term" value="F:iron ion binding"/>
    <property type="evidence" value="ECO:0007669"/>
    <property type="project" value="InterPro"/>
</dbReference>
<dbReference type="Pfam" id="PF00067">
    <property type="entry name" value="p450"/>
    <property type="match status" value="1"/>
</dbReference>
<feature type="binding site" description="axial binding residue" evidence="8">
    <location>
        <position position="453"/>
    </location>
    <ligand>
        <name>heme</name>
        <dbReference type="ChEBI" id="CHEBI:30413"/>
    </ligand>
    <ligandPart>
        <name>Fe</name>
        <dbReference type="ChEBI" id="CHEBI:18248"/>
    </ligandPart>
</feature>
<name>A0A834W2Y2_9FABA</name>
<dbReference type="Proteomes" id="UP000634136">
    <property type="component" value="Unassembled WGS sequence"/>
</dbReference>
<dbReference type="CDD" id="cd11072">
    <property type="entry name" value="CYP71-like"/>
    <property type="match status" value="1"/>
</dbReference>
<keyword evidence="6 8" id="KW-0408">Iron</keyword>
<organism evidence="11 12">
    <name type="scientific">Senna tora</name>
    <dbReference type="NCBI Taxonomy" id="362788"/>
    <lineage>
        <taxon>Eukaryota</taxon>
        <taxon>Viridiplantae</taxon>
        <taxon>Streptophyta</taxon>
        <taxon>Embryophyta</taxon>
        <taxon>Tracheophyta</taxon>
        <taxon>Spermatophyta</taxon>
        <taxon>Magnoliopsida</taxon>
        <taxon>eudicotyledons</taxon>
        <taxon>Gunneridae</taxon>
        <taxon>Pentapetalae</taxon>
        <taxon>rosids</taxon>
        <taxon>fabids</taxon>
        <taxon>Fabales</taxon>
        <taxon>Fabaceae</taxon>
        <taxon>Caesalpinioideae</taxon>
        <taxon>Cassia clade</taxon>
        <taxon>Senna</taxon>
    </lineage>
</organism>
<dbReference type="InterPro" id="IPR017972">
    <property type="entry name" value="Cyt_P450_CS"/>
</dbReference>
<evidence type="ECO:0000256" key="1">
    <source>
        <dbReference type="ARBA" id="ARBA00001971"/>
    </source>
</evidence>
<evidence type="ECO:0000256" key="9">
    <source>
        <dbReference type="RuleBase" id="RU000461"/>
    </source>
</evidence>
<keyword evidence="7 9" id="KW-0503">Monooxygenase</keyword>
<comment type="cofactor">
    <cofactor evidence="1 8">
        <name>heme</name>
        <dbReference type="ChEBI" id="CHEBI:30413"/>
    </cofactor>
</comment>
<dbReference type="InterPro" id="IPR002401">
    <property type="entry name" value="Cyt_P450_E_grp-I"/>
</dbReference>
<dbReference type="GO" id="GO:0004497">
    <property type="term" value="F:monooxygenase activity"/>
    <property type="evidence" value="ECO:0007669"/>
    <property type="project" value="UniProtKB-KW"/>
</dbReference>
<evidence type="ECO:0000256" key="7">
    <source>
        <dbReference type="ARBA" id="ARBA00023033"/>
    </source>
</evidence>
<dbReference type="GO" id="GO:0016705">
    <property type="term" value="F:oxidoreductase activity, acting on paired donors, with incorporation or reduction of molecular oxygen"/>
    <property type="evidence" value="ECO:0007669"/>
    <property type="project" value="InterPro"/>
</dbReference>
<evidence type="ECO:0000256" key="5">
    <source>
        <dbReference type="ARBA" id="ARBA00023002"/>
    </source>
</evidence>
<reference evidence="11" key="1">
    <citation type="submission" date="2020-09" db="EMBL/GenBank/DDBJ databases">
        <title>Genome-Enabled Discovery of Anthraquinone Biosynthesis in Senna tora.</title>
        <authorList>
            <person name="Kang S.-H."/>
            <person name="Pandey R.P."/>
            <person name="Lee C.-M."/>
            <person name="Sim J.-S."/>
            <person name="Jeong J.-T."/>
            <person name="Choi B.-S."/>
            <person name="Jung M."/>
            <person name="Ginzburg D."/>
            <person name="Zhao K."/>
            <person name="Won S.Y."/>
            <person name="Oh T.-J."/>
            <person name="Yu Y."/>
            <person name="Kim N.-H."/>
            <person name="Lee O.R."/>
            <person name="Lee T.-H."/>
            <person name="Bashyal P."/>
            <person name="Kim T.-S."/>
            <person name="Lee W.-H."/>
            <person name="Kawkins C."/>
            <person name="Kim C.-K."/>
            <person name="Kim J.S."/>
            <person name="Ahn B.O."/>
            <person name="Rhee S.Y."/>
            <person name="Sohng J.K."/>
        </authorList>
    </citation>
    <scope>NUCLEOTIDE SEQUENCE</scope>
    <source>
        <tissue evidence="11">Leaf</tissue>
    </source>
</reference>
<dbReference type="FunFam" id="1.10.630.10:FF:000008">
    <property type="entry name" value="Cytochrome P450 71D8"/>
    <property type="match status" value="1"/>
</dbReference>
<evidence type="ECO:0000256" key="8">
    <source>
        <dbReference type="PIRSR" id="PIRSR602401-1"/>
    </source>
</evidence>
<evidence type="ECO:0000256" key="10">
    <source>
        <dbReference type="SAM" id="Phobius"/>
    </source>
</evidence>
<evidence type="ECO:0000313" key="12">
    <source>
        <dbReference type="Proteomes" id="UP000634136"/>
    </source>
</evidence>
<dbReference type="Gene3D" id="1.10.630.10">
    <property type="entry name" value="Cytochrome P450"/>
    <property type="match status" value="1"/>
</dbReference>
<evidence type="ECO:0000256" key="2">
    <source>
        <dbReference type="ARBA" id="ARBA00010617"/>
    </source>
</evidence>
<keyword evidence="10" id="KW-0812">Transmembrane</keyword>
<evidence type="ECO:0000313" key="11">
    <source>
        <dbReference type="EMBL" id="KAF7803856.1"/>
    </source>
</evidence>
<proteinExistence type="inferred from homology"/>
<comment type="similarity">
    <text evidence="2 9">Belongs to the cytochrome P450 family.</text>
</comment>
<keyword evidence="4 8" id="KW-0479">Metal-binding</keyword>